<dbReference type="GeneID" id="111247098"/>
<feature type="transmembrane region" description="Helical" evidence="8">
    <location>
        <begin position="471"/>
        <end position="488"/>
    </location>
</feature>
<sequence>MHAEAHKDASDIKENVSLQNQLGKIDEEEGMISRGNKVHKDDLLYGLEDSPPWYLSALLGFQQYLIASSGSLSYPFMLAPAICMRDSDPARGYLISTIFFISGITTIFQTTFGIRLPIVQGCSVTFLVPIVAIMSLPEWKCPTEEQIIAARLNNSTGPVTDDEWSLLWQTRIREISGAIMIASVFEVLLGATGIVGSILKWVTPLGIAPTIALIGLFLFEEAATLCSKNWAVSIMAIVLMTLFSQYLTNVECLLPSVNKNGLTMKRVAIFKIFPILMALAVSWAICAIFTLTDYFGPTNLARTDLRVNIIRDSAWIRLPYPAQFGGPTFTVGAVIGMLSAILGSIVESIGDYLACASLARAPPPPKHAINRGIMSEGVGCILAGVFGAGCGLTSYSGNISIIALTKVACRSVINWAAVYMIMFGIVGKVGATFATIPDPVIGGVFVVMFSLIAGVGISSARKVDLTSSRNLFILGVSLFGGIMVAHWARKHSDAIKTGNEMLDQTITILFSTSMFVGGSLGIFLDNTIPGTLAERGLIEDHYHHQKEPNLACYGMPFLGQHFERLPFLPFSPSYTKNPIPGLIRSISRQSRRSNCGATQSPKVAGPNGLSGKEMGEGQL</sequence>
<protein>
    <recommendedName>
        <fullName evidence="11">Solute carrier family 23 member 2</fullName>
    </recommendedName>
</protein>
<feature type="transmembrane region" description="Helical" evidence="8">
    <location>
        <begin position="93"/>
        <end position="112"/>
    </location>
</feature>
<dbReference type="EnsemblMetazoa" id="XM_022797661">
    <property type="protein sequence ID" value="XP_022653396"/>
    <property type="gene ID" value="LOC111247098"/>
</dbReference>
<keyword evidence="10" id="KW-1185">Reference proteome</keyword>
<dbReference type="PROSITE" id="PS01116">
    <property type="entry name" value="XANTH_URACIL_PERMASE"/>
    <property type="match status" value="1"/>
</dbReference>
<dbReference type="InterPro" id="IPR006043">
    <property type="entry name" value="NCS2"/>
</dbReference>
<evidence type="ECO:0000313" key="10">
    <source>
        <dbReference type="Proteomes" id="UP000594260"/>
    </source>
</evidence>
<feature type="transmembrane region" description="Helical" evidence="8">
    <location>
        <begin position="231"/>
        <end position="248"/>
    </location>
</feature>
<comment type="subcellular location">
    <subcellularLocation>
        <location evidence="1">Membrane</location>
        <topology evidence="1">Multi-pass membrane protein</topology>
    </subcellularLocation>
</comment>
<evidence type="ECO:0000256" key="4">
    <source>
        <dbReference type="ARBA" id="ARBA00022692"/>
    </source>
</evidence>
<dbReference type="GO" id="GO:0022857">
    <property type="term" value="F:transmembrane transporter activity"/>
    <property type="evidence" value="ECO:0007669"/>
    <property type="project" value="InterPro"/>
</dbReference>
<evidence type="ECO:0000256" key="6">
    <source>
        <dbReference type="ARBA" id="ARBA00023136"/>
    </source>
</evidence>
<dbReference type="PANTHER" id="PTHR11119">
    <property type="entry name" value="XANTHINE-URACIL / VITAMIN C PERMEASE FAMILY MEMBER"/>
    <property type="match status" value="1"/>
</dbReference>
<evidence type="ECO:0000256" key="8">
    <source>
        <dbReference type="SAM" id="Phobius"/>
    </source>
</evidence>
<feature type="region of interest" description="Disordered" evidence="7">
    <location>
        <begin position="588"/>
        <end position="619"/>
    </location>
</feature>
<dbReference type="InterPro" id="IPR006042">
    <property type="entry name" value="Xan_ur_permease"/>
</dbReference>
<dbReference type="RefSeq" id="XP_022653396.1">
    <property type="nucleotide sequence ID" value="XM_022797661.1"/>
</dbReference>
<dbReference type="KEGG" id="vde:111247098"/>
<keyword evidence="3" id="KW-0813">Transport</keyword>
<evidence type="ECO:0000256" key="7">
    <source>
        <dbReference type="SAM" id="MobiDB-lite"/>
    </source>
</evidence>
<accession>A0A7M7JW10</accession>
<feature type="transmembrane region" description="Helical" evidence="8">
    <location>
        <begin position="412"/>
        <end position="434"/>
    </location>
</feature>
<evidence type="ECO:0000256" key="5">
    <source>
        <dbReference type="ARBA" id="ARBA00022989"/>
    </source>
</evidence>
<reference evidence="9" key="1">
    <citation type="submission" date="2021-01" db="UniProtKB">
        <authorList>
            <consortium name="EnsemblMetazoa"/>
        </authorList>
    </citation>
    <scope>IDENTIFICATION</scope>
</reference>
<evidence type="ECO:0000256" key="3">
    <source>
        <dbReference type="ARBA" id="ARBA00022448"/>
    </source>
</evidence>
<dbReference type="OMA" id="NVSAYCR"/>
<feature type="transmembrane region" description="Helical" evidence="8">
    <location>
        <begin position="201"/>
        <end position="219"/>
    </location>
</feature>
<dbReference type="OrthoDB" id="5981010at2759"/>
<evidence type="ECO:0008006" key="11">
    <source>
        <dbReference type="Google" id="ProtNLM"/>
    </source>
</evidence>
<feature type="transmembrane region" description="Helical" evidence="8">
    <location>
        <begin position="508"/>
        <end position="528"/>
    </location>
</feature>
<evidence type="ECO:0000256" key="1">
    <source>
        <dbReference type="ARBA" id="ARBA00004141"/>
    </source>
</evidence>
<dbReference type="AlphaFoldDB" id="A0A7M7JW10"/>
<keyword evidence="4 8" id="KW-0812">Transmembrane</keyword>
<keyword evidence="5 8" id="KW-1133">Transmembrane helix</keyword>
<dbReference type="GO" id="GO:0005886">
    <property type="term" value="C:plasma membrane"/>
    <property type="evidence" value="ECO:0007669"/>
    <property type="project" value="UniProtKB-ARBA"/>
</dbReference>
<dbReference type="Proteomes" id="UP000594260">
    <property type="component" value="Unplaced"/>
</dbReference>
<keyword evidence="6 8" id="KW-0472">Membrane</keyword>
<dbReference type="Pfam" id="PF00860">
    <property type="entry name" value="Xan_ur_permease"/>
    <property type="match status" value="1"/>
</dbReference>
<feature type="transmembrane region" description="Helical" evidence="8">
    <location>
        <begin position="268"/>
        <end position="292"/>
    </location>
</feature>
<name>A0A7M7JW10_VARDE</name>
<evidence type="ECO:0000256" key="2">
    <source>
        <dbReference type="ARBA" id="ARBA00008821"/>
    </source>
</evidence>
<dbReference type="InParanoid" id="A0A7M7JW10"/>
<feature type="transmembrane region" description="Helical" evidence="8">
    <location>
        <begin position="175"/>
        <end position="195"/>
    </location>
</feature>
<comment type="similarity">
    <text evidence="2">Belongs to the nucleobase:cation symporter-2 (NCS2) (TC 2.A.40) family.</text>
</comment>
<organism evidence="9 10">
    <name type="scientific">Varroa destructor</name>
    <name type="common">Honeybee mite</name>
    <dbReference type="NCBI Taxonomy" id="109461"/>
    <lineage>
        <taxon>Eukaryota</taxon>
        <taxon>Metazoa</taxon>
        <taxon>Ecdysozoa</taxon>
        <taxon>Arthropoda</taxon>
        <taxon>Chelicerata</taxon>
        <taxon>Arachnida</taxon>
        <taxon>Acari</taxon>
        <taxon>Parasitiformes</taxon>
        <taxon>Mesostigmata</taxon>
        <taxon>Gamasina</taxon>
        <taxon>Dermanyssoidea</taxon>
        <taxon>Varroidae</taxon>
        <taxon>Varroa</taxon>
    </lineage>
</organism>
<proteinExistence type="inferred from homology"/>
<dbReference type="FunCoup" id="A0A7M7JW10">
    <property type="interactions" value="100"/>
</dbReference>
<evidence type="ECO:0000313" key="9">
    <source>
        <dbReference type="EnsemblMetazoa" id="XP_022653396"/>
    </source>
</evidence>
<feature type="transmembrane region" description="Helical" evidence="8">
    <location>
        <begin position="440"/>
        <end position="459"/>
    </location>
</feature>